<feature type="compositionally biased region" description="Basic and acidic residues" evidence="1">
    <location>
        <begin position="305"/>
        <end position="314"/>
    </location>
</feature>
<dbReference type="EMBL" id="AUND01000014">
    <property type="protein sequence ID" value="KEO53485.1"/>
    <property type="molecule type" value="Genomic_DNA"/>
</dbReference>
<dbReference type="STRING" id="1353537.TP2_17665"/>
<feature type="non-terminal residue" evidence="2">
    <location>
        <position position="369"/>
    </location>
</feature>
<evidence type="ECO:0008006" key="4">
    <source>
        <dbReference type="Google" id="ProtNLM"/>
    </source>
</evidence>
<feature type="region of interest" description="Disordered" evidence="1">
    <location>
        <begin position="279"/>
        <end position="369"/>
    </location>
</feature>
<feature type="compositionally biased region" description="Basic and acidic residues" evidence="1">
    <location>
        <begin position="343"/>
        <end position="352"/>
    </location>
</feature>
<organism evidence="2 3">
    <name type="scientific">Thioclava pacifica DSM 10166</name>
    <dbReference type="NCBI Taxonomy" id="1353537"/>
    <lineage>
        <taxon>Bacteria</taxon>
        <taxon>Pseudomonadati</taxon>
        <taxon>Pseudomonadota</taxon>
        <taxon>Alphaproteobacteria</taxon>
        <taxon>Rhodobacterales</taxon>
        <taxon>Paracoccaceae</taxon>
        <taxon>Thioclava</taxon>
    </lineage>
</organism>
<dbReference type="InterPro" id="IPR018777">
    <property type="entry name" value="Replication_initiator_prot_A"/>
</dbReference>
<sequence length="369" mass="41121">MSRSASERGQLDLFQALPGEFAVRDAQDLMSYPFFSLSKSHRTRPIEFAAGSVEIRVEAVADHGMATIWDADILIWTASQIVEARDSGIRTSRLIAATPYQILTFIGRGTSARDYHRLKAALDRLQSTTVCTSIRQPAEGRRHRFSWINEWTERTDATGRPDGIELIVPDWFYRAVLDDALILTIDRAYFELTGGLDRWLYRLVRKHGGRQRAGWRFEIRHLHVKSGSLSPFKRFAFELRDIIRRQPLPGYRLALEIEARGRRLLAFEPCGQAVDGLVPSGTPGIVPSGTGPSCYREPGSGSSISKDDRIRGRNLESNSESNSCCAAPAGDKPAHGRALSVETHLRNDKPERPLGTSRRVQTSSVPPGG</sequence>
<name>A0A074JCB6_9RHOB</name>
<dbReference type="Proteomes" id="UP000027432">
    <property type="component" value="Unassembled WGS sequence"/>
</dbReference>
<dbReference type="OrthoDB" id="581589at2"/>
<reference evidence="2 3" key="1">
    <citation type="submission" date="2013-07" db="EMBL/GenBank/DDBJ databases">
        <title>Thioclava pacifica DSM 10166 Genome Sequencing.</title>
        <authorList>
            <person name="Lai Q."/>
            <person name="Shao Z."/>
        </authorList>
    </citation>
    <scope>NUCLEOTIDE SEQUENCE [LARGE SCALE GENOMIC DNA]</scope>
    <source>
        <strain evidence="2 3">DSM 10166</strain>
    </source>
</reference>
<protein>
    <recommendedName>
        <fullName evidence="4">Replication protein</fullName>
    </recommendedName>
</protein>
<dbReference type="AlphaFoldDB" id="A0A074JCB6"/>
<keyword evidence="3" id="KW-1185">Reference proteome</keyword>
<feature type="compositionally biased region" description="Low complexity" evidence="1">
    <location>
        <begin position="316"/>
        <end position="327"/>
    </location>
</feature>
<gene>
    <name evidence="2" type="ORF">TP2_17665</name>
</gene>
<feature type="compositionally biased region" description="Polar residues" evidence="1">
    <location>
        <begin position="358"/>
        <end position="369"/>
    </location>
</feature>
<evidence type="ECO:0000256" key="1">
    <source>
        <dbReference type="SAM" id="MobiDB-lite"/>
    </source>
</evidence>
<comment type="caution">
    <text evidence="2">The sequence shown here is derived from an EMBL/GenBank/DDBJ whole genome shotgun (WGS) entry which is preliminary data.</text>
</comment>
<dbReference type="Pfam" id="PF10134">
    <property type="entry name" value="RPA"/>
    <property type="match status" value="1"/>
</dbReference>
<evidence type="ECO:0000313" key="2">
    <source>
        <dbReference type="EMBL" id="KEO53485.1"/>
    </source>
</evidence>
<evidence type="ECO:0000313" key="3">
    <source>
        <dbReference type="Proteomes" id="UP000027432"/>
    </source>
</evidence>
<accession>A0A074JCB6</accession>
<dbReference type="RefSeq" id="WP_157617079.1">
    <property type="nucleotide sequence ID" value="NZ_AUND01000014.1"/>
</dbReference>
<proteinExistence type="predicted"/>
<dbReference type="eggNOG" id="COG5534">
    <property type="taxonomic scope" value="Bacteria"/>
</dbReference>